<feature type="compositionally biased region" description="Pro residues" evidence="1">
    <location>
        <begin position="1"/>
        <end position="10"/>
    </location>
</feature>
<feature type="region of interest" description="Disordered" evidence="1">
    <location>
        <begin position="97"/>
        <end position="116"/>
    </location>
</feature>
<evidence type="ECO:0000313" key="2">
    <source>
        <dbReference type="EMBL" id="EFX72319.1"/>
    </source>
</evidence>
<dbReference type="AlphaFoldDB" id="E9H759"/>
<accession>E9H759</accession>
<feature type="region of interest" description="Disordered" evidence="1">
    <location>
        <begin position="128"/>
        <end position="149"/>
    </location>
</feature>
<feature type="compositionally biased region" description="Basic and acidic residues" evidence="1">
    <location>
        <begin position="135"/>
        <end position="149"/>
    </location>
</feature>
<organism evidence="2 3">
    <name type="scientific">Daphnia pulex</name>
    <name type="common">Water flea</name>
    <dbReference type="NCBI Taxonomy" id="6669"/>
    <lineage>
        <taxon>Eukaryota</taxon>
        <taxon>Metazoa</taxon>
        <taxon>Ecdysozoa</taxon>
        <taxon>Arthropoda</taxon>
        <taxon>Crustacea</taxon>
        <taxon>Branchiopoda</taxon>
        <taxon>Diplostraca</taxon>
        <taxon>Cladocera</taxon>
        <taxon>Anomopoda</taxon>
        <taxon>Daphniidae</taxon>
        <taxon>Daphnia</taxon>
    </lineage>
</organism>
<feature type="region of interest" description="Disordered" evidence="1">
    <location>
        <begin position="1"/>
        <end position="49"/>
    </location>
</feature>
<dbReference type="EMBL" id="GL732600">
    <property type="protein sequence ID" value="EFX72319.1"/>
    <property type="molecule type" value="Genomic_DNA"/>
</dbReference>
<proteinExistence type="predicted"/>
<dbReference type="InParanoid" id="E9H759"/>
<dbReference type="HOGENOM" id="CLU_1751543_0_0_1"/>
<dbReference type="Proteomes" id="UP000000305">
    <property type="component" value="Unassembled WGS sequence"/>
</dbReference>
<evidence type="ECO:0000313" key="3">
    <source>
        <dbReference type="Proteomes" id="UP000000305"/>
    </source>
</evidence>
<evidence type="ECO:0000256" key="1">
    <source>
        <dbReference type="SAM" id="MobiDB-lite"/>
    </source>
</evidence>
<name>E9H759_DAPPU</name>
<reference evidence="2 3" key="1">
    <citation type="journal article" date="2011" name="Science">
        <title>The ecoresponsive genome of Daphnia pulex.</title>
        <authorList>
            <person name="Colbourne J.K."/>
            <person name="Pfrender M.E."/>
            <person name="Gilbert D."/>
            <person name="Thomas W.K."/>
            <person name="Tucker A."/>
            <person name="Oakley T.H."/>
            <person name="Tokishita S."/>
            <person name="Aerts A."/>
            <person name="Arnold G.J."/>
            <person name="Basu M.K."/>
            <person name="Bauer D.J."/>
            <person name="Caceres C.E."/>
            <person name="Carmel L."/>
            <person name="Casola C."/>
            <person name="Choi J.H."/>
            <person name="Detter J.C."/>
            <person name="Dong Q."/>
            <person name="Dusheyko S."/>
            <person name="Eads B.D."/>
            <person name="Frohlich T."/>
            <person name="Geiler-Samerotte K.A."/>
            <person name="Gerlach D."/>
            <person name="Hatcher P."/>
            <person name="Jogdeo S."/>
            <person name="Krijgsveld J."/>
            <person name="Kriventseva E.V."/>
            <person name="Kultz D."/>
            <person name="Laforsch C."/>
            <person name="Lindquist E."/>
            <person name="Lopez J."/>
            <person name="Manak J.R."/>
            <person name="Muller J."/>
            <person name="Pangilinan J."/>
            <person name="Patwardhan R.P."/>
            <person name="Pitluck S."/>
            <person name="Pritham E.J."/>
            <person name="Rechtsteiner A."/>
            <person name="Rho M."/>
            <person name="Rogozin I.B."/>
            <person name="Sakarya O."/>
            <person name="Salamov A."/>
            <person name="Schaack S."/>
            <person name="Shapiro H."/>
            <person name="Shiga Y."/>
            <person name="Skalitzky C."/>
            <person name="Smith Z."/>
            <person name="Souvorov A."/>
            <person name="Sung W."/>
            <person name="Tang Z."/>
            <person name="Tsuchiya D."/>
            <person name="Tu H."/>
            <person name="Vos H."/>
            <person name="Wang M."/>
            <person name="Wolf Y.I."/>
            <person name="Yamagata H."/>
            <person name="Yamada T."/>
            <person name="Ye Y."/>
            <person name="Shaw J.R."/>
            <person name="Andrews J."/>
            <person name="Crease T.J."/>
            <person name="Tang H."/>
            <person name="Lucas S.M."/>
            <person name="Robertson H.M."/>
            <person name="Bork P."/>
            <person name="Koonin E.V."/>
            <person name="Zdobnov E.M."/>
            <person name="Grigoriev I.V."/>
            <person name="Lynch M."/>
            <person name="Boore J.L."/>
        </authorList>
    </citation>
    <scope>NUCLEOTIDE SEQUENCE [LARGE SCALE GENOMIC DNA]</scope>
</reference>
<dbReference type="KEGG" id="dpx:DAPPUDRAFT_110783"/>
<feature type="compositionally biased region" description="Polar residues" evidence="1">
    <location>
        <begin position="106"/>
        <end position="116"/>
    </location>
</feature>
<protein>
    <submittedName>
        <fullName evidence="2">Uncharacterized protein</fullName>
    </submittedName>
</protein>
<keyword evidence="3" id="KW-1185">Reference proteome</keyword>
<sequence>MVVTPSPPAEDGPGSSQASPSHGGKSRRGSFGKETMETSGYKTERAAPQWRQAAPANLSLRTFGASVSSGSEGNITSLIFTGITISWRKIQTGFLWQGNNGDERSPQQGQAAPENNQFPLIRQLLMRPLLLQPEHQPDEAQHEPDEQTH</sequence>
<gene>
    <name evidence="2" type="ORF">DAPPUDRAFT_110783</name>
</gene>